<dbReference type="RefSeq" id="WP_244731179.1">
    <property type="nucleotide sequence ID" value="NZ_JALIRP010000021.1"/>
</dbReference>
<dbReference type="Pfam" id="PF23961">
    <property type="entry name" value="Phage_tail_terminator_9"/>
    <property type="match status" value="1"/>
</dbReference>
<name>A0A9X1WZT1_9BACL</name>
<evidence type="ECO:0000313" key="2">
    <source>
        <dbReference type="EMBL" id="MCJ8015229.1"/>
    </source>
</evidence>
<dbReference type="EMBL" id="JALIRP010000021">
    <property type="protein sequence ID" value="MCJ8015229.1"/>
    <property type="molecule type" value="Genomic_DNA"/>
</dbReference>
<dbReference type="NCBIfam" id="NF047498">
    <property type="entry name" value="LIC_12616_fam"/>
    <property type="match status" value="1"/>
</dbReference>
<organism evidence="2 3">
    <name type="scientific">Paenibacillus mangrovi</name>
    <dbReference type="NCBI Taxonomy" id="2931978"/>
    <lineage>
        <taxon>Bacteria</taxon>
        <taxon>Bacillati</taxon>
        <taxon>Bacillota</taxon>
        <taxon>Bacilli</taxon>
        <taxon>Bacillales</taxon>
        <taxon>Paenibacillaceae</taxon>
        <taxon>Paenibacillus</taxon>
    </lineage>
</organism>
<sequence length="158" mass="17885">MIPYNDIRKVWVQGLKIALQLAVINMNGGADMPKTAFLVYNLFPNEESSSGRIMVSQNNGKQVLQETVKLTVSFLSYADDNVTSTVNAMRARDWFKTAGREALKDIDVIVTSIGNVENRDINIGPEWERRMGFDIELRTTDTTEQEFIPIEKANIKRS</sequence>
<proteinExistence type="predicted"/>
<comment type="caution">
    <text evidence="2">The sequence shown here is derived from an EMBL/GenBank/DDBJ whole genome shotgun (WGS) entry which is preliminary data.</text>
</comment>
<protein>
    <recommendedName>
        <fullName evidence="1">Phage neck terminator protein gp12-like domain-containing protein</fullName>
    </recommendedName>
</protein>
<feature type="domain" description="Phage neck terminator protein gp12-like" evidence="1">
    <location>
        <begin position="11"/>
        <end position="151"/>
    </location>
</feature>
<evidence type="ECO:0000259" key="1">
    <source>
        <dbReference type="Pfam" id="PF23961"/>
    </source>
</evidence>
<reference evidence="2" key="1">
    <citation type="submission" date="2022-04" db="EMBL/GenBank/DDBJ databases">
        <title>Paenibacillus mangrovi sp. nov., a novel endophytic bacterium isolated from bark of Kandelia candel.</title>
        <authorList>
            <person name="Tuo L."/>
        </authorList>
    </citation>
    <scope>NUCLEOTIDE SEQUENCE</scope>
    <source>
        <strain evidence="2">KQZ6P-2</strain>
    </source>
</reference>
<dbReference type="Proteomes" id="UP001139347">
    <property type="component" value="Unassembled WGS sequence"/>
</dbReference>
<gene>
    <name evidence="2" type="ORF">MUG84_26530</name>
</gene>
<accession>A0A9X1WZT1</accession>
<dbReference type="AlphaFoldDB" id="A0A9X1WZT1"/>
<dbReference type="InterPro" id="IPR057087">
    <property type="entry name" value="Gp12-like"/>
</dbReference>
<evidence type="ECO:0000313" key="3">
    <source>
        <dbReference type="Proteomes" id="UP001139347"/>
    </source>
</evidence>
<keyword evidence="3" id="KW-1185">Reference proteome</keyword>